<evidence type="ECO:0000313" key="1">
    <source>
        <dbReference type="EMBL" id="KAI2388828.1"/>
    </source>
</evidence>
<accession>A0ACB8V2D9</accession>
<proteinExistence type="predicted"/>
<organism evidence="1">
    <name type="scientific">Ophidiomyces ophidiicola</name>
    <dbReference type="NCBI Taxonomy" id="1387563"/>
    <lineage>
        <taxon>Eukaryota</taxon>
        <taxon>Fungi</taxon>
        <taxon>Dikarya</taxon>
        <taxon>Ascomycota</taxon>
        <taxon>Pezizomycotina</taxon>
        <taxon>Eurotiomycetes</taxon>
        <taxon>Eurotiomycetidae</taxon>
        <taxon>Onygenales</taxon>
        <taxon>Onygenaceae</taxon>
        <taxon>Ophidiomyces</taxon>
    </lineage>
</organism>
<reference evidence="1" key="1">
    <citation type="journal article" date="2022" name="bioRxiv">
        <title>Population genetic analysis of Ophidiomyces ophidiicola, the causative agent of snake fungal disease, indicates recent introductions to the USA.</title>
        <authorList>
            <person name="Ladner J.T."/>
            <person name="Palmer J.M."/>
            <person name="Ettinger C.L."/>
            <person name="Stajich J.E."/>
            <person name="Farrell T.M."/>
            <person name="Glorioso B.M."/>
            <person name="Lawson B."/>
            <person name="Price S.J."/>
            <person name="Stengle A.G."/>
            <person name="Grear D.A."/>
            <person name="Lorch J.M."/>
        </authorList>
    </citation>
    <scope>NUCLEOTIDE SEQUENCE</scope>
    <source>
        <strain evidence="1">NWHC 24266-5</strain>
    </source>
</reference>
<name>A0ACB8V2D9_9EURO</name>
<sequence length="210" mass="24255">MKNRNWPHQIEVERTGSVRCLHYYHRFEYSPDPSLFRIFHKTAQSSTNLAQIKSSYTSFTAPDFQLHPHDAPFQTSQEIFACASCFTFNILTFVLKQLGDENVIPHVHVSLAFIWALSMVLEAMAQVQHKIPWAELVTLLNTLNTQGLHELRLKSENFPAPEDGSRCHLPEDFAMHGLVWSQLYYPAGFFEISNLAYEEERIMELPNAQN</sequence>
<dbReference type="EMBL" id="JALBCA010000028">
    <property type="protein sequence ID" value="KAI2388828.1"/>
    <property type="molecule type" value="Genomic_DNA"/>
</dbReference>
<gene>
    <name evidence="1" type="ORF">LOY88_002421</name>
</gene>
<protein>
    <submittedName>
        <fullName evidence="1">Uncharacterized protein</fullName>
    </submittedName>
</protein>
<comment type="caution">
    <text evidence="1">The sequence shown here is derived from an EMBL/GenBank/DDBJ whole genome shotgun (WGS) entry which is preliminary data.</text>
</comment>